<feature type="region of interest" description="Disordered" evidence="1">
    <location>
        <begin position="58"/>
        <end position="80"/>
    </location>
</feature>
<evidence type="ECO:0000256" key="1">
    <source>
        <dbReference type="SAM" id="MobiDB-lite"/>
    </source>
</evidence>
<accession>A0A835ZEB6</accession>
<proteinExistence type="predicted"/>
<organism evidence="3 4">
    <name type="scientific">Tribonema minus</name>
    <dbReference type="NCBI Taxonomy" id="303371"/>
    <lineage>
        <taxon>Eukaryota</taxon>
        <taxon>Sar</taxon>
        <taxon>Stramenopiles</taxon>
        <taxon>Ochrophyta</taxon>
        <taxon>PX clade</taxon>
        <taxon>Xanthophyceae</taxon>
        <taxon>Tribonematales</taxon>
        <taxon>Tribonemataceae</taxon>
        <taxon>Tribonema</taxon>
    </lineage>
</organism>
<feature type="compositionally biased region" description="Acidic residues" evidence="1">
    <location>
        <begin position="64"/>
        <end position="79"/>
    </location>
</feature>
<dbReference type="AlphaFoldDB" id="A0A835ZEB6"/>
<evidence type="ECO:0000259" key="2">
    <source>
        <dbReference type="Pfam" id="PF23162"/>
    </source>
</evidence>
<gene>
    <name evidence="3" type="ORF">JKP88DRAFT_307617</name>
</gene>
<feature type="compositionally biased region" description="Low complexity" evidence="1">
    <location>
        <begin position="657"/>
        <end position="668"/>
    </location>
</feature>
<name>A0A835ZEB6_9STRA</name>
<dbReference type="Proteomes" id="UP000664859">
    <property type="component" value="Unassembled WGS sequence"/>
</dbReference>
<dbReference type="EMBL" id="JAFCMP010000090">
    <property type="protein sequence ID" value="KAG5187368.1"/>
    <property type="molecule type" value="Genomic_DNA"/>
</dbReference>
<evidence type="ECO:0000313" key="3">
    <source>
        <dbReference type="EMBL" id="KAG5187368.1"/>
    </source>
</evidence>
<dbReference type="Pfam" id="PF23162">
    <property type="entry name" value="AEP_C962R"/>
    <property type="match status" value="1"/>
</dbReference>
<protein>
    <recommendedName>
        <fullName evidence="2">C962R-like N-terminal AEP domain-containing protein</fullName>
    </recommendedName>
</protein>
<keyword evidence="4" id="KW-1185">Reference proteome</keyword>
<feature type="domain" description="C962R-like N-terminal AEP" evidence="2">
    <location>
        <begin position="147"/>
        <end position="242"/>
    </location>
</feature>
<feature type="region of interest" description="Disordered" evidence="1">
    <location>
        <begin position="620"/>
        <end position="675"/>
    </location>
</feature>
<comment type="caution">
    <text evidence="3">The sequence shown here is derived from an EMBL/GenBank/DDBJ whole genome shotgun (WGS) entry which is preliminary data.</text>
</comment>
<evidence type="ECO:0000313" key="4">
    <source>
        <dbReference type="Proteomes" id="UP000664859"/>
    </source>
</evidence>
<reference evidence="3" key="1">
    <citation type="submission" date="2021-02" db="EMBL/GenBank/DDBJ databases">
        <title>First Annotated Genome of the Yellow-green Alga Tribonema minus.</title>
        <authorList>
            <person name="Mahan K.M."/>
        </authorList>
    </citation>
    <scope>NUCLEOTIDE SEQUENCE</scope>
    <source>
        <strain evidence="3">UTEX B ZZ1240</strain>
    </source>
</reference>
<dbReference type="InterPro" id="IPR056443">
    <property type="entry name" value="AEP_C962R"/>
</dbReference>
<sequence>MAGGAFNVPEAQIKNLMHAYSTYLEHNRYQANSFQHLTEVVSAKFPYFIDLDILDPDEKCSEPPAEDGDEMSTGDEGDELNAPPGINMIHRWVTAINAALAECLPSSPPDASSDDGDLMYEDYYCPPAFGGCEVIFNGVNVIGDRDSLSPLDCIVATAPVREVIKNGLKYRKTGVHIVWPTMIVTKELANIMRAIVITALFEFDKAQRRRDRTYYCRDWTSIVDEAVYRNMSSLRMIGSYKPCKCNNCATDEMRKKYAEHATLLKEFQCMVSIENKRIKDARYVTEAAAAKHASAIVRTEKSNNMRANKDLITRASKFIHLHEVLTCPCKGRLKTTDVAAGVYSVAMAVNGDGSRNMQFEQTMQSDSLIMIYAMSVRRPDNTPLTPIQLPAHAPVAYVVEIEQGETGEEDMRAMRVVKRSYPLPKMMAAARYRVEEIASVSIRDAVENFVRAGWLGPEYARVQVRKLYKLYNQQKKCAEVDSNQDGSPYYSVIAAVEGYGSSFCHAVNRDHTTSTIYFEFTPDRRVLQKCRSVKNHNCRLASKEAFGIDYKVYVALFPYTKRTIQVLPEEEKDWMNKTLSRSYLTNFLLPKDAEMIPRTGPTFKAVLSLARTSDARNKKKLSNTSLLDMDDSSSAGSDNATRAGGVKRKRSDRTGRSMDTSSSTSDMSDLIDSAF</sequence>
<feature type="compositionally biased region" description="Polar residues" evidence="1">
    <location>
        <begin position="622"/>
        <end position="640"/>
    </location>
</feature>